<gene>
    <name evidence="12" type="ORF">OM074_00425</name>
</gene>
<dbReference type="Pfam" id="PF00270">
    <property type="entry name" value="DEAD"/>
    <property type="match status" value="1"/>
</dbReference>
<dbReference type="GO" id="GO:0003724">
    <property type="term" value="F:RNA helicase activity"/>
    <property type="evidence" value="ECO:0007669"/>
    <property type="project" value="InterPro"/>
</dbReference>
<dbReference type="InterPro" id="IPR001650">
    <property type="entry name" value="Helicase_C-like"/>
</dbReference>
<dbReference type="InterPro" id="IPR014001">
    <property type="entry name" value="Helicase_ATP-bd"/>
</dbReference>
<evidence type="ECO:0000256" key="5">
    <source>
        <dbReference type="ARBA" id="ARBA00038437"/>
    </source>
</evidence>
<dbReference type="PANTHER" id="PTHR47959:SF13">
    <property type="entry name" value="ATP-DEPENDENT RNA HELICASE RHLE"/>
    <property type="match status" value="1"/>
</dbReference>
<name>A0AAE3MA34_9BACT</name>
<dbReference type="CDD" id="cd00268">
    <property type="entry name" value="DEADc"/>
    <property type="match status" value="1"/>
</dbReference>
<dbReference type="GO" id="GO:0005829">
    <property type="term" value="C:cytosol"/>
    <property type="evidence" value="ECO:0007669"/>
    <property type="project" value="TreeGrafter"/>
</dbReference>
<dbReference type="SMART" id="SM00490">
    <property type="entry name" value="HELICc"/>
    <property type="match status" value="1"/>
</dbReference>
<dbReference type="InterPro" id="IPR050079">
    <property type="entry name" value="DEAD_box_RNA_helicase"/>
</dbReference>
<feature type="compositionally biased region" description="Basic residues" evidence="8">
    <location>
        <begin position="387"/>
        <end position="420"/>
    </location>
</feature>
<keyword evidence="2 7" id="KW-0378">Hydrolase</keyword>
<feature type="domain" description="DEAD-box RNA helicase Q" evidence="11">
    <location>
        <begin position="1"/>
        <end position="29"/>
    </location>
</feature>
<dbReference type="InterPro" id="IPR011545">
    <property type="entry name" value="DEAD/DEAH_box_helicase_dom"/>
</dbReference>
<accession>A0AAE3MA34</accession>
<evidence type="ECO:0000313" key="13">
    <source>
        <dbReference type="Proteomes" id="UP001207408"/>
    </source>
</evidence>
<comment type="caution">
    <text evidence="12">The sequence shown here is derived from an EMBL/GenBank/DDBJ whole genome shotgun (WGS) entry which is preliminary data.</text>
</comment>
<evidence type="ECO:0000256" key="2">
    <source>
        <dbReference type="ARBA" id="ARBA00022801"/>
    </source>
</evidence>
<feature type="domain" description="Helicase C-terminal" evidence="10">
    <location>
        <begin position="229"/>
        <end position="377"/>
    </location>
</feature>
<dbReference type="GO" id="GO:0003676">
    <property type="term" value="F:nucleic acid binding"/>
    <property type="evidence" value="ECO:0007669"/>
    <property type="project" value="InterPro"/>
</dbReference>
<dbReference type="PROSITE" id="PS51194">
    <property type="entry name" value="HELICASE_CTER"/>
    <property type="match status" value="1"/>
</dbReference>
<comment type="similarity">
    <text evidence="5 7">Belongs to the DEAD box helicase family.</text>
</comment>
<dbReference type="InterPro" id="IPR000629">
    <property type="entry name" value="RNA-helicase_DEAD-box_CS"/>
</dbReference>
<dbReference type="PROSITE" id="PS00039">
    <property type="entry name" value="DEAD_ATP_HELICASE"/>
    <property type="match status" value="1"/>
</dbReference>
<organism evidence="12 13">
    <name type="scientific">Plebeiibacterium marinum</name>
    <dbReference type="NCBI Taxonomy" id="2992111"/>
    <lineage>
        <taxon>Bacteria</taxon>
        <taxon>Pseudomonadati</taxon>
        <taxon>Bacteroidota</taxon>
        <taxon>Bacteroidia</taxon>
        <taxon>Marinilabiliales</taxon>
        <taxon>Marinilabiliaceae</taxon>
        <taxon>Plebeiibacterium</taxon>
    </lineage>
</organism>
<evidence type="ECO:0000259" key="10">
    <source>
        <dbReference type="PROSITE" id="PS51194"/>
    </source>
</evidence>
<dbReference type="InterPro" id="IPR014014">
    <property type="entry name" value="RNA_helicase_DEAD_Q_motif"/>
</dbReference>
<keyword evidence="4 7" id="KW-0067">ATP-binding</keyword>
<evidence type="ECO:0000256" key="6">
    <source>
        <dbReference type="PROSITE-ProRule" id="PRU00552"/>
    </source>
</evidence>
<dbReference type="PROSITE" id="PS51195">
    <property type="entry name" value="Q_MOTIF"/>
    <property type="match status" value="1"/>
</dbReference>
<keyword evidence="13" id="KW-1185">Reference proteome</keyword>
<dbReference type="Pfam" id="PF00271">
    <property type="entry name" value="Helicase_C"/>
    <property type="match status" value="1"/>
</dbReference>
<evidence type="ECO:0000259" key="11">
    <source>
        <dbReference type="PROSITE" id="PS51195"/>
    </source>
</evidence>
<dbReference type="Gene3D" id="3.40.50.300">
    <property type="entry name" value="P-loop containing nucleotide triphosphate hydrolases"/>
    <property type="match status" value="2"/>
</dbReference>
<protein>
    <submittedName>
        <fullName evidence="12">DEAD/DEAH box helicase</fullName>
    </submittedName>
</protein>
<feature type="region of interest" description="Disordered" evidence="8">
    <location>
        <begin position="373"/>
        <end position="420"/>
    </location>
</feature>
<sequence length="420" mass="47231">MKFKDFGFTADVMDGLDAMRFVTATPVQAQTIPVIRKGVDLIACAQTGTGKTAAYLLPVLDRLVNGDHKGTTTVILVPTRELALQIDQQIEGFSYFLSVTSLAVFGGNDKDLWDQQKRALTQGADIIVATPGRMIQHLNMGYVDFSAVKHFILDEADRMLDMGFHEDIMQIESFLPKESRQNLLFSATMPPKIRELAKALLNNPEEINIAISKPAEGILQAAYVVYDYQKVNLIVDLLKGKDLQSIIVFVSRKAMVNEIVRALKRNEFNAAAIHSDLDQNERIEVLREFKNRNVQILVATDIVARGIDIEKIDLVINFDVPNDAEDYVHRIGRTARAKTKGVGITFINEDDQVDFYKIEQLIESTIYKIPLPPEYDEGPEYNPESKMKKKGKGWGRKPNGKKNNGKKYKGKKPFKKGNVK</sequence>
<dbReference type="SUPFAM" id="SSF52540">
    <property type="entry name" value="P-loop containing nucleoside triphosphate hydrolases"/>
    <property type="match status" value="1"/>
</dbReference>
<dbReference type="InterPro" id="IPR044742">
    <property type="entry name" value="DEAD/DEAH_RhlB"/>
</dbReference>
<evidence type="ECO:0000256" key="4">
    <source>
        <dbReference type="ARBA" id="ARBA00022840"/>
    </source>
</evidence>
<dbReference type="InterPro" id="IPR027417">
    <property type="entry name" value="P-loop_NTPase"/>
</dbReference>
<dbReference type="PROSITE" id="PS51192">
    <property type="entry name" value="HELICASE_ATP_BIND_1"/>
    <property type="match status" value="1"/>
</dbReference>
<dbReference type="CDD" id="cd18787">
    <property type="entry name" value="SF2_C_DEAD"/>
    <property type="match status" value="1"/>
</dbReference>
<dbReference type="GO" id="GO:0016787">
    <property type="term" value="F:hydrolase activity"/>
    <property type="evidence" value="ECO:0007669"/>
    <property type="project" value="UniProtKB-KW"/>
</dbReference>
<evidence type="ECO:0000259" key="9">
    <source>
        <dbReference type="PROSITE" id="PS51192"/>
    </source>
</evidence>
<dbReference type="Proteomes" id="UP001207408">
    <property type="component" value="Unassembled WGS sequence"/>
</dbReference>
<evidence type="ECO:0000256" key="1">
    <source>
        <dbReference type="ARBA" id="ARBA00022741"/>
    </source>
</evidence>
<dbReference type="SMART" id="SM00487">
    <property type="entry name" value="DEXDc"/>
    <property type="match status" value="1"/>
</dbReference>
<dbReference type="PANTHER" id="PTHR47959">
    <property type="entry name" value="ATP-DEPENDENT RNA HELICASE RHLE-RELATED"/>
    <property type="match status" value="1"/>
</dbReference>
<dbReference type="GO" id="GO:0005524">
    <property type="term" value="F:ATP binding"/>
    <property type="evidence" value="ECO:0007669"/>
    <property type="project" value="UniProtKB-KW"/>
</dbReference>
<keyword evidence="1 7" id="KW-0547">Nucleotide-binding</keyword>
<reference evidence="12" key="1">
    <citation type="submission" date="2022-10" db="EMBL/GenBank/DDBJ databases">
        <authorList>
            <person name="Yu W.X."/>
        </authorList>
    </citation>
    <scope>NUCLEOTIDE SEQUENCE</scope>
    <source>
        <strain evidence="12">D04</strain>
    </source>
</reference>
<dbReference type="RefSeq" id="WP_301197289.1">
    <property type="nucleotide sequence ID" value="NZ_JAPDPI010000001.1"/>
</dbReference>
<keyword evidence="3 7" id="KW-0347">Helicase</keyword>
<evidence type="ECO:0000256" key="8">
    <source>
        <dbReference type="SAM" id="MobiDB-lite"/>
    </source>
</evidence>
<evidence type="ECO:0000256" key="3">
    <source>
        <dbReference type="ARBA" id="ARBA00022806"/>
    </source>
</evidence>
<evidence type="ECO:0000256" key="7">
    <source>
        <dbReference type="RuleBase" id="RU000492"/>
    </source>
</evidence>
<feature type="domain" description="Helicase ATP-binding" evidence="9">
    <location>
        <begin position="32"/>
        <end position="207"/>
    </location>
</feature>
<proteinExistence type="inferred from homology"/>
<feature type="short sequence motif" description="Q motif" evidence="6">
    <location>
        <begin position="1"/>
        <end position="29"/>
    </location>
</feature>
<dbReference type="AlphaFoldDB" id="A0AAE3MA34"/>
<evidence type="ECO:0000313" key="12">
    <source>
        <dbReference type="EMBL" id="MCW3804066.1"/>
    </source>
</evidence>
<dbReference type="EMBL" id="JAPDPI010000001">
    <property type="protein sequence ID" value="MCW3804066.1"/>
    <property type="molecule type" value="Genomic_DNA"/>
</dbReference>